<accession>A0A5C1AIF7</accession>
<reference evidence="3" key="1">
    <citation type="submission" date="2019-08" db="EMBL/GenBank/DDBJ databases">
        <title>Limnoglobus roseus gen. nov., sp. nov., a novel freshwater planctomycete with a giant genome from the family Gemmataceae.</title>
        <authorList>
            <person name="Kulichevskaya I.S."/>
            <person name="Naumoff D.G."/>
            <person name="Miroshnikov K."/>
            <person name="Ivanova A."/>
            <person name="Philippov D.A."/>
            <person name="Hakobyan A."/>
            <person name="Rijpstra I.C."/>
            <person name="Sinninghe Damste J.S."/>
            <person name="Liesack W."/>
            <person name="Dedysh S.N."/>
        </authorList>
    </citation>
    <scope>NUCLEOTIDE SEQUENCE [LARGE SCALE GENOMIC DNA]</scope>
    <source>
        <strain evidence="3">PX52</strain>
    </source>
</reference>
<dbReference type="InterPro" id="IPR012337">
    <property type="entry name" value="RNaseH-like_sf"/>
</dbReference>
<dbReference type="AlphaFoldDB" id="A0A5C1AIF7"/>
<keyword evidence="3" id="KW-1185">Reference proteome</keyword>
<dbReference type="KEGG" id="lrs:PX52LOC_05057"/>
<dbReference type="Pfam" id="PF13456">
    <property type="entry name" value="RVT_3"/>
    <property type="match status" value="1"/>
</dbReference>
<dbReference type="PROSITE" id="PS50879">
    <property type="entry name" value="RNASE_H_1"/>
    <property type="match status" value="1"/>
</dbReference>
<gene>
    <name evidence="2" type="ORF">PX52LOC_05057</name>
</gene>
<evidence type="ECO:0000259" key="1">
    <source>
        <dbReference type="PROSITE" id="PS50879"/>
    </source>
</evidence>
<dbReference type="Proteomes" id="UP000324974">
    <property type="component" value="Chromosome"/>
</dbReference>
<dbReference type="GO" id="GO:0003676">
    <property type="term" value="F:nucleic acid binding"/>
    <property type="evidence" value="ECO:0007669"/>
    <property type="project" value="InterPro"/>
</dbReference>
<dbReference type="EMBL" id="CP042425">
    <property type="protein sequence ID" value="QEL18043.1"/>
    <property type="molecule type" value="Genomic_DNA"/>
</dbReference>
<sequence length="210" mass="22948">MIAEATLNIDGGSRGNPGPASYAVVLSQGGRTVIEEAETIGTATNNVAEYTALVRGLEVAAGQGVQQLTVLSDSELLVKQMNGEYRVKNADLQGLFRQAGELRQRFRSVTLSHVRREQNKRADFLCNEAMDGRPRRRGEVYVESTATPPRPSVVKPAQVVGDERVRDDAVECLQAAAEAWAAHGPKNPPPAMVWEQLWSILEEGDVLKKR</sequence>
<name>A0A5C1AIF7_9BACT</name>
<evidence type="ECO:0000313" key="2">
    <source>
        <dbReference type="EMBL" id="QEL18043.1"/>
    </source>
</evidence>
<dbReference type="OrthoDB" id="7845843at2"/>
<dbReference type="CDD" id="cd09279">
    <property type="entry name" value="RNase_HI_like"/>
    <property type="match status" value="1"/>
</dbReference>
<dbReference type="Gene3D" id="3.30.420.10">
    <property type="entry name" value="Ribonuclease H-like superfamily/Ribonuclease H"/>
    <property type="match status" value="1"/>
</dbReference>
<dbReference type="RefSeq" id="WP_149112583.1">
    <property type="nucleotide sequence ID" value="NZ_CP042425.1"/>
</dbReference>
<evidence type="ECO:0000313" key="3">
    <source>
        <dbReference type="Proteomes" id="UP000324974"/>
    </source>
</evidence>
<proteinExistence type="predicted"/>
<protein>
    <submittedName>
        <fullName evidence="2">Ribonuclease H</fullName>
    </submittedName>
</protein>
<dbReference type="InterPro" id="IPR002156">
    <property type="entry name" value="RNaseH_domain"/>
</dbReference>
<dbReference type="SUPFAM" id="SSF53098">
    <property type="entry name" value="Ribonuclease H-like"/>
    <property type="match status" value="1"/>
</dbReference>
<dbReference type="GO" id="GO:0004523">
    <property type="term" value="F:RNA-DNA hybrid ribonuclease activity"/>
    <property type="evidence" value="ECO:0007669"/>
    <property type="project" value="InterPro"/>
</dbReference>
<dbReference type="InterPro" id="IPR036397">
    <property type="entry name" value="RNaseH_sf"/>
</dbReference>
<dbReference type="PANTHER" id="PTHR46387">
    <property type="entry name" value="POLYNUCLEOTIDYL TRANSFERASE, RIBONUCLEASE H-LIKE SUPERFAMILY PROTEIN"/>
    <property type="match status" value="1"/>
</dbReference>
<dbReference type="PANTHER" id="PTHR46387:SF2">
    <property type="entry name" value="RIBONUCLEASE HI"/>
    <property type="match status" value="1"/>
</dbReference>
<organism evidence="2 3">
    <name type="scientific">Limnoglobus roseus</name>
    <dbReference type="NCBI Taxonomy" id="2598579"/>
    <lineage>
        <taxon>Bacteria</taxon>
        <taxon>Pseudomonadati</taxon>
        <taxon>Planctomycetota</taxon>
        <taxon>Planctomycetia</taxon>
        <taxon>Gemmatales</taxon>
        <taxon>Gemmataceae</taxon>
        <taxon>Limnoglobus</taxon>
    </lineage>
</organism>
<feature type="domain" description="RNase H type-1" evidence="1">
    <location>
        <begin position="1"/>
        <end position="131"/>
    </location>
</feature>